<feature type="region of interest" description="Disordered" evidence="1">
    <location>
        <begin position="1"/>
        <end position="33"/>
    </location>
</feature>
<feature type="compositionally biased region" description="Polar residues" evidence="1">
    <location>
        <begin position="501"/>
        <end position="510"/>
    </location>
</feature>
<feature type="compositionally biased region" description="Basic and acidic residues" evidence="1">
    <location>
        <begin position="813"/>
        <end position="822"/>
    </location>
</feature>
<feature type="compositionally biased region" description="Polar residues" evidence="1">
    <location>
        <begin position="1614"/>
        <end position="1625"/>
    </location>
</feature>
<feature type="compositionally biased region" description="Low complexity" evidence="1">
    <location>
        <begin position="1598"/>
        <end position="1613"/>
    </location>
</feature>
<feature type="region of interest" description="Disordered" evidence="1">
    <location>
        <begin position="478"/>
        <end position="510"/>
    </location>
</feature>
<feature type="region of interest" description="Disordered" evidence="1">
    <location>
        <begin position="1541"/>
        <end position="1568"/>
    </location>
</feature>
<dbReference type="OrthoDB" id="6375147at2759"/>
<evidence type="ECO:0000256" key="1">
    <source>
        <dbReference type="SAM" id="MobiDB-lite"/>
    </source>
</evidence>
<feature type="compositionally biased region" description="Low complexity" evidence="1">
    <location>
        <begin position="240"/>
        <end position="255"/>
    </location>
</feature>
<feature type="compositionally biased region" description="Low complexity" evidence="1">
    <location>
        <begin position="947"/>
        <end position="963"/>
    </location>
</feature>
<feature type="compositionally biased region" description="Basic and acidic residues" evidence="1">
    <location>
        <begin position="832"/>
        <end position="846"/>
    </location>
</feature>
<feature type="compositionally biased region" description="Basic and acidic residues" evidence="1">
    <location>
        <begin position="1"/>
        <end position="18"/>
    </location>
</feature>
<evidence type="ECO:0000313" key="3">
    <source>
        <dbReference type="Proteomes" id="UP001107558"/>
    </source>
</evidence>
<feature type="region of interest" description="Disordered" evidence="1">
    <location>
        <begin position="813"/>
        <end position="855"/>
    </location>
</feature>
<sequence length="1738" mass="196838">MNKQRTSEHKKNYSELHIKPFIHPKLPKQQQLKNSDCISNYVDRVRICDTKSITSESVYSKASSSQKSGWRQKSYSSIDLSSSGDYNNQPGAGAFRYRDFDAQDDTSVKNSKNSKNKENQRDYEDIYNVNPKAQGYKREIIKEHNKINQNQRDNDVCSLRRSKSLAVIREETYNDLSIGGPKTRRSQLIPRAKLIDRHFFKDRLSFALEEGLSFSLDSNLTGENLKNSCSTIKSNNSGRSNVTSNANNNGTSSNNNNNYFSWNCDKSDLDSIDSNFFKNSLHQSALLEKLNSLKIDSSATKIVSRAEIHNEHSESDGLENGSVKTVKKSENIINDNESIVNINEDTESGITIIEIKDKNQLSGPTSSVISYDSIYLSSESDKQTILGDIIDNNTTFDDIDSKIRDFEKIIRELNLIGESEKSDTIIDNLYSQVAKGSRENLFDLTIGEQTLNSNTLSKYTDYISKGTLERLAILSGFSPHNSSSRKPPTKEARKSKDVKDNSGSNKGDLQYSSLPDIDISKLLRDCELIDAKLRDDVSIELLEPFPDYDIDLEFSHEHPDSLNIEEINNNNNQLQLQSKEVKEDEKESIEVNNININNTASSVVSLNSIEPISLDEENPKGAPSIEVVQLPTKELECTSSFTTDAVVIDSVEKKKYDNEENDDERLKNTTKIYIADLGLELDYENSIASFESDEDFGSPTVTSTSIKKDTLAELNNLYHHHHPLYNPPTINLVTISGRKVIVDELAAKSEQKDTIQTYNSNNNRDRETLQNNKNRDQRQLSQTKKVEHSAVAAVKVEKPKRVSIEKTLSAFHESRGEKDKLNGADSKQQQRVNKDKRVERKIKQPECKQQSVDNTTDKEKLFRKNSNVDECYSNYNKTAAAIEKNSQILDSEKVTRVSAADKQQKQQKNSKDYTSFCIIQKSNLEQNNKMPRPQLLNIIDSKNSTPKQQQQQNQLSQLQKSSNLANSNKDIRIIITNDAENEKQHPLNPTEKEFLHKVDSVRNYWSKMLDNEDDDDDVSRDMKRNNLKTISKAFSTSKSSSDIPQSLRNEDGFQSFFPTVEIVELNNGETQAALVTARKLNDVEFDHVRYKVMKSEMFQKNIVRSTKHRKETQFDGLMQYLQDYSFQELLANNNVVIIEPVRTKIEKVPEKPNVAQSAVCKITNGAETGLTRNNSNNLKKHFFYHPIRVNKELYEDELPVPDTVRNVRKLFEESLRAKLATSKDTNMSKSSDSLKPRKTIRYLTIDTSFDNNLATSKWDSISLSSGVSSAADLSSPCECQENALNRNSSSNGSKENLLDQNEATPFVNVDVLEKIRENECEPSINYYSQGGVMTSLNENEKNNSELMTRVMAREKCNCQGRQSRFISSSSSNEKHHHYHHQPQQLSNKKMNNDYTGLKFKLVKSNSCSSRLELAGTGVGGSTMEEMRNIVHGQQNHLYDEDGETDEERNDDKRNFEHEETVKDMIYKLETRNFAPTKPRIIESRCIEKAKVTINNQSLEKVKPINSNSSTSSSTSSPNFANFNSQQIDSVTVNNHISILNTPSVSTTNTNEQHQNMDNSNEGKILSKPKIVRNKNVDLALSAVCSKKKELAQNEIHENSSSSKDSNNNNNVNNTAAVRTSKNITSSPSMMQSVEMVKNQDKINYAHHTKNHAHPTATNTVVKASPEAPKSNTDPKILSSDENHEHQSAKMVNWSTVGILSREYIANDNKLTQKKTFFDEMDFEEFEVAGEHYDSLNSK</sequence>
<feature type="compositionally biased region" description="Basic and acidic residues" evidence="1">
    <location>
        <begin position="763"/>
        <end position="788"/>
    </location>
</feature>
<dbReference type="EMBL" id="JADBJN010000002">
    <property type="protein sequence ID" value="KAG5677552.1"/>
    <property type="molecule type" value="Genomic_DNA"/>
</dbReference>
<dbReference type="Proteomes" id="UP001107558">
    <property type="component" value="Chromosome 2"/>
</dbReference>
<comment type="caution">
    <text evidence="2">The sequence shown here is derived from an EMBL/GenBank/DDBJ whole genome shotgun (WGS) entry which is preliminary data.</text>
</comment>
<feature type="region of interest" description="Disordered" evidence="1">
    <location>
        <begin position="751"/>
        <end position="788"/>
    </location>
</feature>
<proteinExistence type="predicted"/>
<feature type="region of interest" description="Disordered" evidence="1">
    <location>
        <begin position="1592"/>
        <end position="1625"/>
    </location>
</feature>
<feature type="compositionally biased region" description="Basic and acidic residues" evidence="1">
    <location>
        <begin position="1678"/>
        <end position="1687"/>
    </location>
</feature>
<accession>A0A9J6C6S2</accession>
<evidence type="ECO:0000313" key="2">
    <source>
        <dbReference type="EMBL" id="KAG5677552.1"/>
    </source>
</evidence>
<reference evidence="2" key="1">
    <citation type="submission" date="2021-03" db="EMBL/GenBank/DDBJ databases">
        <title>Chromosome level genome of the anhydrobiotic midge Polypedilum vanderplanki.</title>
        <authorList>
            <person name="Yoshida Y."/>
            <person name="Kikawada T."/>
            <person name="Gusev O."/>
        </authorList>
    </citation>
    <scope>NUCLEOTIDE SEQUENCE</scope>
    <source>
        <strain evidence="2">NIAS01</strain>
        <tissue evidence="2">Whole body or cell culture</tissue>
    </source>
</reference>
<name>A0A9J6C6S2_POLVA</name>
<feature type="region of interest" description="Disordered" evidence="1">
    <location>
        <begin position="231"/>
        <end position="255"/>
    </location>
</feature>
<keyword evidence="3" id="KW-1185">Reference proteome</keyword>
<feature type="region of interest" description="Disordered" evidence="1">
    <location>
        <begin position="943"/>
        <end position="963"/>
    </location>
</feature>
<feature type="compositionally biased region" description="Basic and acidic residues" evidence="1">
    <location>
        <begin position="488"/>
        <end position="500"/>
    </location>
</feature>
<feature type="region of interest" description="Disordered" evidence="1">
    <location>
        <begin position="1282"/>
        <end position="1301"/>
    </location>
</feature>
<organism evidence="2 3">
    <name type="scientific">Polypedilum vanderplanki</name>
    <name type="common">Sleeping chironomid midge</name>
    <dbReference type="NCBI Taxonomy" id="319348"/>
    <lineage>
        <taxon>Eukaryota</taxon>
        <taxon>Metazoa</taxon>
        <taxon>Ecdysozoa</taxon>
        <taxon>Arthropoda</taxon>
        <taxon>Hexapoda</taxon>
        <taxon>Insecta</taxon>
        <taxon>Pterygota</taxon>
        <taxon>Neoptera</taxon>
        <taxon>Endopterygota</taxon>
        <taxon>Diptera</taxon>
        <taxon>Nematocera</taxon>
        <taxon>Chironomoidea</taxon>
        <taxon>Chironomidae</taxon>
        <taxon>Chironominae</taxon>
        <taxon>Polypedilum</taxon>
        <taxon>Polypedilum</taxon>
    </lineage>
</organism>
<feature type="compositionally biased region" description="Polar residues" evidence="1">
    <location>
        <begin position="1541"/>
        <end position="1561"/>
    </location>
</feature>
<feature type="region of interest" description="Disordered" evidence="1">
    <location>
        <begin position="1652"/>
        <end position="1688"/>
    </location>
</feature>
<feature type="region of interest" description="Disordered" evidence="1">
    <location>
        <begin position="1366"/>
        <end position="1388"/>
    </location>
</feature>
<protein>
    <submittedName>
        <fullName evidence="2">Uncharacterized protein</fullName>
    </submittedName>
</protein>
<gene>
    <name evidence="2" type="ORF">PVAND_007303</name>
</gene>